<feature type="compositionally biased region" description="Low complexity" evidence="1">
    <location>
        <begin position="459"/>
        <end position="468"/>
    </location>
</feature>
<dbReference type="InterPro" id="IPR041966">
    <property type="entry name" value="LOTUS-like"/>
</dbReference>
<dbReference type="Proteomes" id="UP000195402">
    <property type="component" value="Unassembled WGS sequence"/>
</dbReference>
<dbReference type="OrthoDB" id="549353at2759"/>
<dbReference type="InterPro" id="IPR025605">
    <property type="entry name" value="OST-HTH/LOTUS_dom"/>
</dbReference>
<dbReference type="Pfam" id="PF12872">
    <property type="entry name" value="OST-HTH"/>
    <property type="match status" value="1"/>
</dbReference>
<dbReference type="Pfam" id="PF01936">
    <property type="entry name" value="NYN"/>
    <property type="match status" value="1"/>
</dbReference>
<evidence type="ECO:0000259" key="2">
    <source>
        <dbReference type="PROSITE" id="PS51644"/>
    </source>
</evidence>
<dbReference type="GO" id="GO:0004540">
    <property type="term" value="F:RNA nuclease activity"/>
    <property type="evidence" value="ECO:0007669"/>
    <property type="project" value="InterPro"/>
</dbReference>
<dbReference type="CDD" id="cd10910">
    <property type="entry name" value="PIN_limkain_b1_N_like"/>
    <property type="match status" value="1"/>
</dbReference>
<feature type="compositionally biased region" description="Polar residues" evidence="1">
    <location>
        <begin position="416"/>
        <end position="434"/>
    </location>
</feature>
<evidence type="ECO:0000313" key="3">
    <source>
        <dbReference type="EMBL" id="OVA03330.1"/>
    </source>
</evidence>
<feature type="region of interest" description="Disordered" evidence="1">
    <location>
        <begin position="370"/>
        <end position="402"/>
    </location>
</feature>
<gene>
    <name evidence="3" type="ORF">BVC80_1507g10</name>
</gene>
<dbReference type="PANTHER" id="PTHR14379">
    <property type="entry name" value="LIMKAIN B LKAP"/>
    <property type="match status" value="1"/>
</dbReference>
<protein>
    <submittedName>
        <fullName evidence="3">NYN domain</fullName>
    </submittedName>
</protein>
<accession>A0A200PYP1</accession>
<evidence type="ECO:0000256" key="1">
    <source>
        <dbReference type="SAM" id="MobiDB-lite"/>
    </source>
</evidence>
<comment type="caution">
    <text evidence="3">The sequence shown here is derived from an EMBL/GenBank/DDBJ whole genome shotgun (WGS) entry which is preliminary data.</text>
</comment>
<dbReference type="FunCoup" id="A0A200PYP1">
    <property type="interactions" value="1046"/>
</dbReference>
<dbReference type="PANTHER" id="PTHR14379:SF6">
    <property type="entry name" value="EMB|CAB71880.1"/>
    <property type="match status" value="1"/>
</dbReference>
<dbReference type="InterPro" id="IPR021139">
    <property type="entry name" value="NYN"/>
</dbReference>
<dbReference type="InterPro" id="IPR024768">
    <property type="entry name" value="Marf1"/>
</dbReference>
<feature type="region of interest" description="Disordered" evidence="1">
    <location>
        <begin position="340"/>
        <end position="359"/>
    </location>
</feature>
<dbReference type="STRING" id="56857.A0A200PYP1"/>
<feature type="region of interest" description="Disordered" evidence="1">
    <location>
        <begin position="415"/>
        <end position="468"/>
    </location>
</feature>
<proteinExistence type="predicted"/>
<feature type="compositionally biased region" description="Basic and acidic residues" evidence="1">
    <location>
        <begin position="435"/>
        <end position="455"/>
    </location>
</feature>
<dbReference type="EMBL" id="MVGT01003729">
    <property type="protein sequence ID" value="OVA03330.1"/>
    <property type="molecule type" value="Genomic_DNA"/>
</dbReference>
<dbReference type="GO" id="GO:0010468">
    <property type="term" value="P:regulation of gene expression"/>
    <property type="evidence" value="ECO:0007669"/>
    <property type="project" value="InterPro"/>
</dbReference>
<sequence length="590" mass="64476">MKTLKSKSIFLFTISSSSFSSHFLSSYSPLKTGIFHFSSSSSSSSSSWRHHDEESKNVKVSVWWDFENCQIPVGVNVVKVAQRITSALRSNGIKGPITITAFGDVLQLSRSNQEALSSTGICLSHVPRGGKNSADRSLLIDLVYWTSQNPPPAHLLLISGDRDFANILHRLRMSNYNILLASTESAPDVLCSAASIMWSWNSLVRGVSLTGKHFNQPPDGPYGSWYGHYKGPLEDPFSDMDQPASSKLENCADPSTDVKPRPLPKALVCRIRQIVNAFPEGVDISEVRSELVKSNVLDKEFFGRKKFSHLLKSLPDMLKLQRTKDGQILVHGIQPEVADSVESNSKWPTGFETNKDDRDHSAAAELSGGESAMVADATGKSLSPPVDPQKEDLPPVRDASTTLCSSNHVGEALELSHSNETSCNVPVKSSTTFDGSERTTTKVESAESKSHHPDPLDPTPTSSSSDVNTSVLEEKIAKSSGEDDNKPGLSTGFVDKILNWFGFWRTSTNADHASGKVDKDVNCISSQSENHEPFSIKADHASGKSGKDERLINSQAENHELLSTNSFWDEMESFVCSSRGSSLISQSRTR</sequence>
<dbReference type="Gene3D" id="3.40.50.1010">
    <property type="entry name" value="5'-nuclease"/>
    <property type="match status" value="1"/>
</dbReference>
<feature type="domain" description="HTH OST-type" evidence="2">
    <location>
        <begin position="263"/>
        <end position="334"/>
    </location>
</feature>
<dbReference type="GO" id="GO:0005777">
    <property type="term" value="C:peroxisome"/>
    <property type="evidence" value="ECO:0007669"/>
    <property type="project" value="InterPro"/>
</dbReference>
<keyword evidence="4" id="KW-1185">Reference proteome</keyword>
<organism evidence="3 4">
    <name type="scientific">Macleaya cordata</name>
    <name type="common">Five-seeded plume-poppy</name>
    <name type="synonym">Bocconia cordata</name>
    <dbReference type="NCBI Taxonomy" id="56857"/>
    <lineage>
        <taxon>Eukaryota</taxon>
        <taxon>Viridiplantae</taxon>
        <taxon>Streptophyta</taxon>
        <taxon>Embryophyta</taxon>
        <taxon>Tracheophyta</taxon>
        <taxon>Spermatophyta</taxon>
        <taxon>Magnoliopsida</taxon>
        <taxon>Ranunculales</taxon>
        <taxon>Papaveraceae</taxon>
        <taxon>Papaveroideae</taxon>
        <taxon>Macleaya</taxon>
    </lineage>
</organism>
<dbReference type="Gene3D" id="3.30.420.610">
    <property type="entry name" value="LOTUS domain-like"/>
    <property type="match status" value="1"/>
</dbReference>
<reference evidence="3 4" key="1">
    <citation type="journal article" date="2017" name="Mol. Plant">
        <title>The Genome of Medicinal Plant Macleaya cordata Provides New Insights into Benzylisoquinoline Alkaloids Metabolism.</title>
        <authorList>
            <person name="Liu X."/>
            <person name="Liu Y."/>
            <person name="Huang P."/>
            <person name="Ma Y."/>
            <person name="Qing Z."/>
            <person name="Tang Q."/>
            <person name="Cao H."/>
            <person name="Cheng P."/>
            <person name="Zheng Y."/>
            <person name="Yuan Z."/>
            <person name="Zhou Y."/>
            <person name="Liu J."/>
            <person name="Tang Z."/>
            <person name="Zhuo Y."/>
            <person name="Zhang Y."/>
            <person name="Yu L."/>
            <person name="Huang J."/>
            <person name="Yang P."/>
            <person name="Peng Q."/>
            <person name="Zhang J."/>
            <person name="Jiang W."/>
            <person name="Zhang Z."/>
            <person name="Lin K."/>
            <person name="Ro D.K."/>
            <person name="Chen X."/>
            <person name="Xiong X."/>
            <person name="Shang Y."/>
            <person name="Huang S."/>
            <person name="Zeng J."/>
        </authorList>
    </citation>
    <scope>NUCLEOTIDE SEQUENCE [LARGE SCALE GENOMIC DNA]</scope>
    <source>
        <strain evidence="4">cv. BLH2017</strain>
        <tissue evidence="3">Root</tissue>
    </source>
</reference>
<evidence type="ECO:0000313" key="4">
    <source>
        <dbReference type="Proteomes" id="UP000195402"/>
    </source>
</evidence>
<name>A0A200PYP1_MACCD</name>
<dbReference type="PROSITE" id="PS51644">
    <property type="entry name" value="HTH_OST"/>
    <property type="match status" value="1"/>
</dbReference>
<dbReference type="AlphaFoldDB" id="A0A200PYP1"/>
<dbReference type="InParanoid" id="A0A200PYP1"/>